<dbReference type="AlphaFoldDB" id="B4GWX8"/>
<dbReference type="PROSITE" id="PS51462">
    <property type="entry name" value="NUDIX"/>
    <property type="match status" value="1"/>
</dbReference>
<dbReference type="PANTHER" id="PTHR12318">
    <property type="entry name" value="TESTOSTERONE-REGULATED PROTEIN RP2"/>
    <property type="match status" value="1"/>
</dbReference>
<dbReference type="PANTHER" id="PTHR12318:SF0">
    <property type="entry name" value="ACYL-COENZYME A DIPHOSPHATASE NUDT19"/>
    <property type="match status" value="1"/>
</dbReference>
<proteinExistence type="inferred from homology"/>
<dbReference type="KEGG" id="dpe:6597942"/>
<evidence type="ECO:0000256" key="6">
    <source>
        <dbReference type="ARBA" id="ARBA00022842"/>
    </source>
</evidence>
<protein>
    <submittedName>
        <fullName evidence="9">GL21100</fullName>
    </submittedName>
</protein>
<evidence type="ECO:0000256" key="3">
    <source>
        <dbReference type="ARBA" id="ARBA00005582"/>
    </source>
</evidence>
<evidence type="ECO:0000256" key="7">
    <source>
        <dbReference type="ARBA" id="ARBA00023211"/>
    </source>
</evidence>
<dbReference type="SMR" id="B4GWX8"/>
<evidence type="ECO:0000259" key="8">
    <source>
        <dbReference type="PROSITE" id="PS51462"/>
    </source>
</evidence>
<keyword evidence="4" id="KW-0479">Metal-binding</keyword>
<feature type="domain" description="Nudix hydrolase" evidence="8">
    <location>
        <begin position="8"/>
        <end position="243"/>
    </location>
</feature>
<dbReference type="GO" id="GO:0005739">
    <property type="term" value="C:mitochondrion"/>
    <property type="evidence" value="ECO:0007669"/>
    <property type="project" value="TreeGrafter"/>
</dbReference>
<accession>B4GWX8</accession>
<dbReference type="InterPro" id="IPR039121">
    <property type="entry name" value="NUDT19"/>
</dbReference>
<comment type="similarity">
    <text evidence="3">Belongs to the Nudix hydrolase family.</text>
</comment>
<dbReference type="OrthoDB" id="1695362at2759"/>
<sequence length="352" mass="40075">MSKQVLAKIRPSSSLILLARDKGATRQSFDYNALLLTRTSKSSFMPNSSVFPGGVCEATDSSPAWLSHFQRHNISSAMLRDVCHVKAPRPEIFNSREDTDAIDTGLSLRLTALRETFEELGILLCRDAKTLTSTSGYGQFYEQFDRAHWQHLVHNDASQFLELCKQLEVVPDIWSLHDWSVWRTPSTFKKRFVTAFFLTTLEQAPSLHIEPNEVKDCAWRSPLDYLLASLRKELWLPPPQFYELSRCLNFGSLEELRQFAIQRAPKGIVLTHPVMYKCNDGIVHLLPGDDAYPVNPDACSDKIDTGLSVEDFRSQVRTKLNRSEHRDQHQAKLIINFAPTDGQINPLDPTKM</sequence>
<gene>
    <name evidence="9" type="primary">Dper\GL21100</name>
    <name evidence="9" type="ORF">Dper_GL21100</name>
</gene>
<keyword evidence="5" id="KW-0378">Hydrolase</keyword>
<keyword evidence="7" id="KW-0464">Manganese</keyword>
<dbReference type="InterPro" id="IPR015797">
    <property type="entry name" value="NUDIX_hydrolase-like_dom_sf"/>
</dbReference>
<evidence type="ECO:0000256" key="2">
    <source>
        <dbReference type="ARBA" id="ARBA00001946"/>
    </source>
</evidence>
<evidence type="ECO:0000256" key="1">
    <source>
        <dbReference type="ARBA" id="ARBA00001936"/>
    </source>
</evidence>
<evidence type="ECO:0000313" key="10">
    <source>
        <dbReference type="Proteomes" id="UP000008744"/>
    </source>
</evidence>
<dbReference type="eggNOG" id="KOG3904">
    <property type="taxonomic scope" value="Eukaryota"/>
</dbReference>
<dbReference type="Proteomes" id="UP000008744">
    <property type="component" value="Unassembled WGS sequence"/>
</dbReference>
<evidence type="ECO:0000256" key="4">
    <source>
        <dbReference type="ARBA" id="ARBA00022723"/>
    </source>
</evidence>
<comment type="cofactor">
    <cofactor evidence="1">
        <name>Mn(2+)</name>
        <dbReference type="ChEBI" id="CHEBI:29035"/>
    </cofactor>
</comment>
<name>B4GWX8_DROPE</name>
<dbReference type="GO" id="GO:0046872">
    <property type="term" value="F:metal ion binding"/>
    <property type="evidence" value="ECO:0007669"/>
    <property type="project" value="UniProtKB-KW"/>
</dbReference>
<keyword evidence="10" id="KW-1185">Reference proteome</keyword>
<dbReference type="STRING" id="7234.B4GWX8"/>
<dbReference type="OMA" id="PDTDDHK"/>
<reference evidence="9 10" key="1">
    <citation type="journal article" date="2007" name="Nature">
        <title>Evolution of genes and genomes on the Drosophila phylogeny.</title>
        <authorList>
            <consortium name="Drosophila 12 Genomes Consortium"/>
            <person name="Clark A.G."/>
            <person name="Eisen M.B."/>
            <person name="Smith D.R."/>
            <person name="Bergman C.M."/>
            <person name="Oliver B."/>
            <person name="Markow T.A."/>
            <person name="Kaufman T.C."/>
            <person name="Kellis M."/>
            <person name="Gelbart W."/>
            <person name="Iyer V.N."/>
            <person name="Pollard D.A."/>
            <person name="Sackton T.B."/>
            <person name="Larracuente A.M."/>
            <person name="Singh N.D."/>
            <person name="Abad J.P."/>
            <person name="Abt D.N."/>
            <person name="Adryan B."/>
            <person name="Aguade M."/>
            <person name="Akashi H."/>
            <person name="Anderson W.W."/>
            <person name="Aquadro C.F."/>
            <person name="Ardell D.H."/>
            <person name="Arguello R."/>
            <person name="Artieri C.G."/>
            <person name="Barbash D.A."/>
            <person name="Barker D."/>
            <person name="Barsanti P."/>
            <person name="Batterham P."/>
            <person name="Batzoglou S."/>
            <person name="Begun D."/>
            <person name="Bhutkar A."/>
            <person name="Blanco E."/>
            <person name="Bosak S.A."/>
            <person name="Bradley R.K."/>
            <person name="Brand A.D."/>
            <person name="Brent M.R."/>
            <person name="Brooks A.N."/>
            <person name="Brown R.H."/>
            <person name="Butlin R.K."/>
            <person name="Caggese C."/>
            <person name="Calvi B.R."/>
            <person name="Bernardo de Carvalho A."/>
            <person name="Caspi A."/>
            <person name="Castrezana S."/>
            <person name="Celniker S.E."/>
            <person name="Chang J.L."/>
            <person name="Chapple C."/>
            <person name="Chatterji S."/>
            <person name="Chinwalla A."/>
            <person name="Civetta A."/>
            <person name="Clifton S.W."/>
            <person name="Comeron J.M."/>
            <person name="Costello J.C."/>
            <person name="Coyne J.A."/>
            <person name="Daub J."/>
            <person name="David R.G."/>
            <person name="Delcher A.L."/>
            <person name="Delehaunty K."/>
            <person name="Do C.B."/>
            <person name="Ebling H."/>
            <person name="Edwards K."/>
            <person name="Eickbush T."/>
            <person name="Evans J.D."/>
            <person name="Filipski A."/>
            <person name="Findeiss S."/>
            <person name="Freyhult E."/>
            <person name="Fulton L."/>
            <person name="Fulton R."/>
            <person name="Garcia A.C."/>
            <person name="Gardiner A."/>
            <person name="Garfield D.A."/>
            <person name="Garvin B.E."/>
            <person name="Gibson G."/>
            <person name="Gilbert D."/>
            <person name="Gnerre S."/>
            <person name="Godfrey J."/>
            <person name="Good R."/>
            <person name="Gotea V."/>
            <person name="Gravely B."/>
            <person name="Greenberg A.J."/>
            <person name="Griffiths-Jones S."/>
            <person name="Gross S."/>
            <person name="Guigo R."/>
            <person name="Gustafson E.A."/>
            <person name="Haerty W."/>
            <person name="Hahn M.W."/>
            <person name="Halligan D.L."/>
            <person name="Halpern A.L."/>
            <person name="Halter G.M."/>
            <person name="Han M.V."/>
            <person name="Heger A."/>
            <person name="Hillier L."/>
            <person name="Hinrichs A.S."/>
            <person name="Holmes I."/>
            <person name="Hoskins R.A."/>
            <person name="Hubisz M.J."/>
            <person name="Hultmark D."/>
            <person name="Huntley M.A."/>
            <person name="Jaffe D.B."/>
            <person name="Jagadeeshan S."/>
            <person name="Jeck W.R."/>
            <person name="Johnson J."/>
            <person name="Jones C.D."/>
            <person name="Jordan W.C."/>
            <person name="Karpen G.H."/>
            <person name="Kataoka E."/>
            <person name="Keightley P.D."/>
            <person name="Kheradpour P."/>
            <person name="Kirkness E.F."/>
            <person name="Koerich L.B."/>
            <person name="Kristiansen K."/>
            <person name="Kudrna D."/>
            <person name="Kulathinal R.J."/>
            <person name="Kumar S."/>
            <person name="Kwok R."/>
            <person name="Lander E."/>
            <person name="Langley C.H."/>
            <person name="Lapoint R."/>
            <person name="Lazzaro B.P."/>
            <person name="Lee S.J."/>
            <person name="Levesque L."/>
            <person name="Li R."/>
            <person name="Lin C.F."/>
            <person name="Lin M.F."/>
            <person name="Lindblad-Toh K."/>
            <person name="Llopart A."/>
            <person name="Long M."/>
            <person name="Low L."/>
            <person name="Lozovsky E."/>
            <person name="Lu J."/>
            <person name="Luo M."/>
            <person name="Machado C.A."/>
            <person name="Makalowski W."/>
            <person name="Marzo M."/>
            <person name="Matsuda M."/>
            <person name="Matzkin L."/>
            <person name="McAllister B."/>
            <person name="McBride C.S."/>
            <person name="McKernan B."/>
            <person name="McKernan K."/>
            <person name="Mendez-Lago M."/>
            <person name="Minx P."/>
            <person name="Mollenhauer M.U."/>
            <person name="Montooth K."/>
            <person name="Mount S.M."/>
            <person name="Mu X."/>
            <person name="Myers E."/>
            <person name="Negre B."/>
            <person name="Newfeld S."/>
            <person name="Nielsen R."/>
            <person name="Noor M.A."/>
            <person name="O'Grady P."/>
            <person name="Pachter L."/>
            <person name="Papaceit M."/>
            <person name="Parisi M.J."/>
            <person name="Parisi M."/>
            <person name="Parts L."/>
            <person name="Pedersen J.S."/>
            <person name="Pesole G."/>
            <person name="Phillippy A.M."/>
            <person name="Ponting C.P."/>
            <person name="Pop M."/>
            <person name="Porcelli D."/>
            <person name="Powell J.R."/>
            <person name="Prohaska S."/>
            <person name="Pruitt K."/>
            <person name="Puig M."/>
            <person name="Quesneville H."/>
            <person name="Ram K.R."/>
            <person name="Rand D."/>
            <person name="Rasmussen M.D."/>
            <person name="Reed L.K."/>
            <person name="Reenan R."/>
            <person name="Reily A."/>
            <person name="Remington K.A."/>
            <person name="Rieger T.T."/>
            <person name="Ritchie M.G."/>
            <person name="Robin C."/>
            <person name="Rogers Y.H."/>
            <person name="Rohde C."/>
            <person name="Rozas J."/>
            <person name="Rubenfield M.J."/>
            <person name="Ruiz A."/>
            <person name="Russo S."/>
            <person name="Salzberg S.L."/>
            <person name="Sanchez-Gracia A."/>
            <person name="Saranga D.J."/>
            <person name="Sato H."/>
            <person name="Schaeffer S.W."/>
            <person name="Schatz M.C."/>
            <person name="Schlenke T."/>
            <person name="Schwartz R."/>
            <person name="Segarra C."/>
            <person name="Singh R.S."/>
            <person name="Sirot L."/>
            <person name="Sirota M."/>
            <person name="Sisneros N.B."/>
            <person name="Smith C.D."/>
            <person name="Smith T.F."/>
            <person name="Spieth J."/>
            <person name="Stage D.E."/>
            <person name="Stark A."/>
            <person name="Stephan W."/>
            <person name="Strausberg R.L."/>
            <person name="Strempel S."/>
            <person name="Sturgill D."/>
            <person name="Sutton G."/>
            <person name="Sutton G.G."/>
            <person name="Tao W."/>
            <person name="Teichmann S."/>
            <person name="Tobari Y.N."/>
            <person name="Tomimura Y."/>
            <person name="Tsolas J.M."/>
            <person name="Valente V.L."/>
            <person name="Venter E."/>
            <person name="Venter J.C."/>
            <person name="Vicario S."/>
            <person name="Vieira F.G."/>
            <person name="Vilella A.J."/>
            <person name="Villasante A."/>
            <person name="Walenz B."/>
            <person name="Wang J."/>
            <person name="Wasserman M."/>
            <person name="Watts T."/>
            <person name="Wilson D."/>
            <person name="Wilson R.K."/>
            <person name="Wing R.A."/>
            <person name="Wolfner M.F."/>
            <person name="Wong A."/>
            <person name="Wong G.K."/>
            <person name="Wu C.I."/>
            <person name="Wu G."/>
            <person name="Yamamoto D."/>
            <person name="Yang H.P."/>
            <person name="Yang S.P."/>
            <person name="Yorke J.A."/>
            <person name="Yoshida K."/>
            <person name="Zdobnov E."/>
            <person name="Zhang P."/>
            <person name="Zhang Y."/>
            <person name="Zimin A.V."/>
            <person name="Baldwin J."/>
            <person name="Abdouelleil A."/>
            <person name="Abdulkadir J."/>
            <person name="Abebe A."/>
            <person name="Abera B."/>
            <person name="Abreu J."/>
            <person name="Acer S.C."/>
            <person name="Aftuck L."/>
            <person name="Alexander A."/>
            <person name="An P."/>
            <person name="Anderson E."/>
            <person name="Anderson S."/>
            <person name="Arachi H."/>
            <person name="Azer M."/>
            <person name="Bachantsang P."/>
            <person name="Barry A."/>
            <person name="Bayul T."/>
            <person name="Berlin A."/>
            <person name="Bessette D."/>
            <person name="Bloom T."/>
            <person name="Blye J."/>
            <person name="Boguslavskiy L."/>
            <person name="Bonnet C."/>
            <person name="Boukhgalter B."/>
            <person name="Bourzgui I."/>
            <person name="Brown A."/>
            <person name="Cahill P."/>
            <person name="Channer S."/>
            <person name="Cheshatsang Y."/>
            <person name="Chuda L."/>
            <person name="Citroen M."/>
            <person name="Collymore A."/>
            <person name="Cooke P."/>
            <person name="Costello M."/>
            <person name="D'Aco K."/>
            <person name="Daza R."/>
            <person name="De Haan G."/>
            <person name="DeGray S."/>
            <person name="DeMaso C."/>
            <person name="Dhargay N."/>
            <person name="Dooley K."/>
            <person name="Dooley E."/>
            <person name="Doricent M."/>
            <person name="Dorje P."/>
            <person name="Dorjee K."/>
            <person name="Dupes A."/>
            <person name="Elong R."/>
            <person name="Falk J."/>
            <person name="Farina A."/>
            <person name="Faro S."/>
            <person name="Ferguson D."/>
            <person name="Fisher S."/>
            <person name="Foley C.D."/>
            <person name="Franke A."/>
            <person name="Friedrich D."/>
            <person name="Gadbois L."/>
            <person name="Gearin G."/>
            <person name="Gearin C.R."/>
            <person name="Giannoukos G."/>
            <person name="Goode T."/>
            <person name="Graham J."/>
            <person name="Grandbois E."/>
            <person name="Grewal S."/>
            <person name="Gyaltsen K."/>
            <person name="Hafez N."/>
            <person name="Hagos B."/>
            <person name="Hall J."/>
            <person name="Henson C."/>
            <person name="Hollinger A."/>
            <person name="Honan T."/>
            <person name="Huard M.D."/>
            <person name="Hughes L."/>
            <person name="Hurhula B."/>
            <person name="Husby M.E."/>
            <person name="Kamat A."/>
            <person name="Kanga B."/>
            <person name="Kashin S."/>
            <person name="Khazanovich D."/>
            <person name="Kisner P."/>
            <person name="Lance K."/>
            <person name="Lara M."/>
            <person name="Lee W."/>
            <person name="Lennon N."/>
            <person name="Letendre F."/>
            <person name="LeVine R."/>
            <person name="Lipovsky A."/>
            <person name="Liu X."/>
            <person name="Liu J."/>
            <person name="Liu S."/>
            <person name="Lokyitsang T."/>
            <person name="Lokyitsang Y."/>
            <person name="Lubonja R."/>
            <person name="Lui A."/>
            <person name="MacDonald P."/>
            <person name="Magnisalis V."/>
            <person name="Maru K."/>
            <person name="Matthews C."/>
            <person name="McCusker W."/>
            <person name="McDonough S."/>
            <person name="Mehta T."/>
            <person name="Meldrim J."/>
            <person name="Meneus L."/>
            <person name="Mihai O."/>
            <person name="Mihalev A."/>
            <person name="Mihova T."/>
            <person name="Mittelman R."/>
            <person name="Mlenga V."/>
            <person name="Montmayeur A."/>
            <person name="Mulrain L."/>
            <person name="Navidi A."/>
            <person name="Naylor J."/>
            <person name="Negash T."/>
            <person name="Nguyen T."/>
            <person name="Nguyen N."/>
            <person name="Nicol R."/>
            <person name="Norbu C."/>
            <person name="Norbu N."/>
            <person name="Novod N."/>
            <person name="O'Neill B."/>
            <person name="Osman S."/>
            <person name="Markiewicz E."/>
            <person name="Oyono O.L."/>
            <person name="Patti C."/>
            <person name="Phunkhang P."/>
            <person name="Pierre F."/>
            <person name="Priest M."/>
            <person name="Raghuraman S."/>
            <person name="Rege F."/>
            <person name="Reyes R."/>
            <person name="Rise C."/>
            <person name="Rogov P."/>
            <person name="Ross K."/>
            <person name="Ryan E."/>
            <person name="Settipalli S."/>
            <person name="Shea T."/>
            <person name="Sherpa N."/>
            <person name="Shi L."/>
            <person name="Shih D."/>
            <person name="Sparrow T."/>
            <person name="Spaulding J."/>
            <person name="Stalker J."/>
            <person name="Stange-Thomann N."/>
            <person name="Stavropoulos S."/>
            <person name="Stone C."/>
            <person name="Strader C."/>
            <person name="Tesfaye S."/>
            <person name="Thomson T."/>
            <person name="Thoulutsang Y."/>
            <person name="Thoulutsang D."/>
            <person name="Topham K."/>
            <person name="Topping I."/>
            <person name="Tsamla T."/>
            <person name="Vassiliev H."/>
            <person name="Vo A."/>
            <person name="Wangchuk T."/>
            <person name="Wangdi T."/>
            <person name="Weiand M."/>
            <person name="Wilkinson J."/>
            <person name="Wilson A."/>
            <person name="Yadav S."/>
            <person name="Young G."/>
            <person name="Yu Q."/>
            <person name="Zembek L."/>
            <person name="Zhong D."/>
            <person name="Zimmer A."/>
            <person name="Zwirko Z."/>
            <person name="Jaffe D.B."/>
            <person name="Alvarez P."/>
            <person name="Brockman W."/>
            <person name="Butler J."/>
            <person name="Chin C."/>
            <person name="Gnerre S."/>
            <person name="Grabherr M."/>
            <person name="Kleber M."/>
            <person name="Mauceli E."/>
            <person name="MacCallum I."/>
        </authorList>
    </citation>
    <scope>NUCLEOTIDE SEQUENCE [LARGE SCALE GENOMIC DNA]</scope>
    <source>
        <strain evidence="10">MSH-3 / Tucson 14011-0111.49</strain>
    </source>
</reference>
<dbReference type="HOGENOM" id="CLU_059078_1_0_1"/>
<dbReference type="GO" id="GO:0016818">
    <property type="term" value="F:hydrolase activity, acting on acid anhydrides, in phosphorus-containing anhydrides"/>
    <property type="evidence" value="ECO:0007669"/>
    <property type="project" value="InterPro"/>
</dbReference>
<dbReference type="Gene3D" id="3.90.79.10">
    <property type="entry name" value="Nucleoside Triphosphate Pyrophosphohydrolase"/>
    <property type="match status" value="1"/>
</dbReference>
<evidence type="ECO:0000313" key="9">
    <source>
        <dbReference type="EMBL" id="EDW27305.1"/>
    </source>
</evidence>
<dbReference type="PhylomeDB" id="B4GWX8"/>
<organism evidence="10">
    <name type="scientific">Drosophila persimilis</name>
    <name type="common">Fruit fly</name>
    <dbReference type="NCBI Taxonomy" id="7234"/>
    <lineage>
        <taxon>Eukaryota</taxon>
        <taxon>Metazoa</taxon>
        <taxon>Ecdysozoa</taxon>
        <taxon>Arthropoda</taxon>
        <taxon>Hexapoda</taxon>
        <taxon>Insecta</taxon>
        <taxon>Pterygota</taxon>
        <taxon>Neoptera</taxon>
        <taxon>Endopterygota</taxon>
        <taxon>Diptera</taxon>
        <taxon>Brachycera</taxon>
        <taxon>Muscomorpha</taxon>
        <taxon>Ephydroidea</taxon>
        <taxon>Drosophilidae</taxon>
        <taxon>Drosophila</taxon>
        <taxon>Sophophora</taxon>
    </lineage>
</organism>
<keyword evidence="6" id="KW-0460">Magnesium</keyword>
<dbReference type="CDD" id="cd18870">
    <property type="entry name" value="NUDIX_AcylCoAdiphos_Nudt19"/>
    <property type="match status" value="1"/>
</dbReference>
<dbReference type="EMBL" id="CH479195">
    <property type="protein sequence ID" value="EDW27305.1"/>
    <property type="molecule type" value="Genomic_DNA"/>
</dbReference>
<evidence type="ECO:0000256" key="5">
    <source>
        <dbReference type="ARBA" id="ARBA00022801"/>
    </source>
</evidence>
<dbReference type="SUPFAM" id="SSF55811">
    <property type="entry name" value="Nudix"/>
    <property type="match status" value="1"/>
</dbReference>
<comment type="cofactor">
    <cofactor evidence="2">
        <name>Mg(2+)</name>
        <dbReference type="ChEBI" id="CHEBI:18420"/>
    </cofactor>
</comment>
<dbReference type="InterPro" id="IPR000086">
    <property type="entry name" value="NUDIX_hydrolase_dom"/>
</dbReference>